<keyword evidence="1" id="KW-0813">Transport</keyword>
<dbReference type="EMBL" id="FTOR01000015">
    <property type="protein sequence ID" value="SIT34292.1"/>
    <property type="molecule type" value="Genomic_DNA"/>
</dbReference>
<keyword evidence="8" id="KW-1185">Reference proteome</keyword>
<dbReference type="Pfam" id="PF00005">
    <property type="entry name" value="ABC_tran"/>
    <property type="match status" value="1"/>
</dbReference>
<dbReference type="InterPro" id="IPR017871">
    <property type="entry name" value="ABC_transporter-like_CS"/>
</dbReference>
<dbReference type="InterPro" id="IPR027417">
    <property type="entry name" value="P-loop_NTPase"/>
</dbReference>
<dbReference type="AlphaFoldDB" id="A0A173MBX5"/>
<evidence type="ECO:0000313" key="8">
    <source>
        <dbReference type="Proteomes" id="UP000186917"/>
    </source>
</evidence>
<dbReference type="STRING" id="477680.SAMN05421788_11597"/>
<reference evidence="8" key="1">
    <citation type="submission" date="2017-01" db="EMBL/GenBank/DDBJ databases">
        <authorList>
            <person name="Varghese N."/>
            <person name="Submissions S."/>
        </authorList>
    </citation>
    <scope>NUCLEOTIDE SEQUENCE [LARGE SCALE GENOMIC DNA]</scope>
    <source>
        <strain evidence="8">DSM 21054</strain>
    </source>
</reference>
<dbReference type="InterPro" id="IPR003593">
    <property type="entry name" value="AAA+_ATPase"/>
</dbReference>
<evidence type="ECO:0000313" key="7">
    <source>
        <dbReference type="EMBL" id="SIT34292.1"/>
    </source>
</evidence>
<accession>A0A173MBX5</accession>
<dbReference type="FunFam" id="3.40.50.300:FF:000134">
    <property type="entry name" value="Iron-enterobactin ABC transporter ATP-binding protein"/>
    <property type="match status" value="1"/>
</dbReference>
<protein>
    <submittedName>
        <fullName evidence="7">Iron complex transport system ATP-binding protein</fullName>
    </submittedName>
</protein>
<evidence type="ECO:0000256" key="3">
    <source>
        <dbReference type="ARBA" id="ARBA00022840"/>
    </source>
</evidence>
<dbReference type="CDD" id="cd03214">
    <property type="entry name" value="ABC_Iron-Siderophores_B12_Hemin"/>
    <property type="match status" value="1"/>
</dbReference>
<dbReference type="NCBIfam" id="NF010068">
    <property type="entry name" value="PRK13548.1"/>
    <property type="match status" value="1"/>
</dbReference>
<comment type="function">
    <text evidence="5">Part of the ABC transporter complex HmuTUV involved in hemin import. Responsible for energy coupling to the transport system.</text>
</comment>
<name>A0A173MBX5_9BACT</name>
<keyword evidence="2" id="KW-0547">Nucleotide-binding</keyword>
<dbReference type="Gene3D" id="3.40.50.300">
    <property type="entry name" value="P-loop containing nucleotide triphosphate hydrolases"/>
    <property type="match status" value="1"/>
</dbReference>
<dbReference type="Proteomes" id="UP000186917">
    <property type="component" value="Unassembled WGS sequence"/>
</dbReference>
<evidence type="ECO:0000256" key="4">
    <source>
        <dbReference type="ARBA" id="ARBA00022967"/>
    </source>
</evidence>
<dbReference type="KEGG" id="fln:FLA_1068"/>
<evidence type="ECO:0000259" key="6">
    <source>
        <dbReference type="PROSITE" id="PS50893"/>
    </source>
</evidence>
<organism evidence="7 8">
    <name type="scientific">Filimonas lacunae</name>
    <dbReference type="NCBI Taxonomy" id="477680"/>
    <lineage>
        <taxon>Bacteria</taxon>
        <taxon>Pseudomonadati</taxon>
        <taxon>Bacteroidota</taxon>
        <taxon>Chitinophagia</taxon>
        <taxon>Chitinophagales</taxon>
        <taxon>Chitinophagaceae</taxon>
        <taxon>Filimonas</taxon>
    </lineage>
</organism>
<dbReference type="GO" id="GO:0016887">
    <property type="term" value="F:ATP hydrolysis activity"/>
    <property type="evidence" value="ECO:0007669"/>
    <property type="project" value="InterPro"/>
</dbReference>
<feature type="domain" description="ABC transporter" evidence="6">
    <location>
        <begin position="2"/>
        <end position="243"/>
    </location>
</feature>
<evidence type="ECO:0000256" key="1">
    <source>
        <dbReference type="ARBA" id="ARBA00022448"/>
    </source>
</evidence>
<dbReference type="OrthoDB" id="9806726at2"/>
<dbReference type="SMART" id="SM00382">
    <property type="entry name" value="AAA"/>
    <property type="match status" value="1"/>
</dbReference>
<dbReference type="InterPro" id="IPR003439">
    <property type="entry name" value="ABC_transporter-like_ATP-bd"/>
</dbReference>
<dbReference type="PANTHER" id="PTHR42794">
    <property type="entry name" value="HEMIN IMPORT ATP-BINDING PROTEIN HMUV"/>
    <property type="match status" value="1"/>
</dbReference>
<dbReference type="SUPFAM" id="SSF52540">
    <property type="entry name" value="P-loop containing nucleoside triphosphate hydrolases"/>
    <property type="match status" value="1"/>
</dbReference>
<dbReference type="PROSITE" id="PS50893">
    <property type="entry name" value="ABC_TRANSPORTER_2"/>
    <property type="match status" value="1"/>
</dbReference>
<dbReference type="RefSeq" id="WP_076382658.1">
    <property type="nucleotide sequence ID" value="NZ_AP017422.1"/>
</dbReference>
<evidence type="ECO:0000256" key="5">
    <source>
        <dbReference type="ARBA" id="ARBA00037066"/>
    </source>
</evidence>
<keyword evidence="3 7" id="KW-0067">ATP-binding</keyword>
<keyword evidence="4" id="KW-1278">Translocase</keyword>
<dbReference type="PANTHER" id="PTHR42794:SF1">
    <property type="entry name" value="HEMIN IMPORT ATP-BINDING PROTEIN HMUV"/>
    <property type="match status" value="1"/>
</dbReference>
<dbReference type="GO" id="GO:0005524">
    <property type="term" value="F:ATP binding"/>
    <property type="evidence" value="ECO:0007669"/>
    <property type="project" value="UniProtKB-KW"/>
</dbReference>
<evidence type="ECO:0000256" key="2">
    <source>
        <dbReference type="ARBA" id="ARBA00022741"/>
    </source>
</evidence>
<proteinExistence type="predicted"/>
<gene>
    <name evidence="7" type="ORF">SAMN05421788_11597</name>
</gene>
<dbReference type="PROSITE" id="PS00211">
    <property type="entry name" value="ABC_TRANSPORTER_1"/>
    <property type="match status" value="1"/>
</dbReference>
<sequence>MMRVNNISFKAGNRSILSNLSFELRTGEITVVLGPNGAGKSTLLRLLAGEMKPHSGDIYFDNQPMHKISPAALARQRAVLTQQYAISLPFICEEVVMMGRYPHFSNIPTAQDADIVTAAMDDMEVTHLRSRPFQTLSGGEQQRVQVARVLAQLWNPTNDNKYKLLLLDEPTSSMDILHQQMLLTKARQLAQQQYAVLLVLHDLNLAAQFAHHILLLQNGKLLADGSASEVLQPHTIQKAYGIEVSILQSEAHDHPIIVPVSKVNTPLCLP</sequence>